<name>A0A5M3MGK1_CONPW</name>
<dbReference type="OrthoDB" id="193931at2759"/>
<evidence type="ECO:0000313" key="2">
    <source>
        <dbReference type="EMBL" id="EIW78368.1"/>
    </source>
</evidence>
<feature type="compositionally biased region" description="Gly residues" evidence="1">
    <location>
        <begin position="1"/>
        <end position="12"/>
    </location>
</feature>
<organism evidence="2 3">
    <name type="scientific">Coniophora puteana (strain RWD-64-598)</name>
    <name type="common">Brown rot fungus</name>
    <dbReference type="NCBI Taxonomy" id="741705"/>
    <lineage>
        <taxon>Eukaryota</taxon>
        <taxon>Fungi</taxon>
        <taxon>Dikarya</taxon>
        <taxon>Basidiomycota</taxon>
        <taxon>Agaricomycotina</taxon>
        <taxon>Agaricomycetes</taxon>
        <taxon>Agaricomycetidae</taxon>
        <taxon>Boletales</taxon>
        <taxon>Coniophorineae</taxon>
        <taxon>Coniophoraceae</taxon>
        <taxon>Coniophora</taxon>
    </lineage>
</organism>
<dbReference type="AlphaFoldDB" id="A0A5M3MGK1"/>
<dbReference type="Proteomes" id="UP000053558">
    <property type="component" value="Unassembled WGS sequence"/>
</dbReference>
<gene>
    <name evidence="2" type="ORF">CONPUDRAFT_83800</name>
</gene>
<feature type="compositionally biased region" description="Basic and acidic residues" evidence="1">
    <location>
        <begin position="204"/>
        <end position="223"/>
    </location>
</feature>
<dbReference type="GeneID" id="19210658"/>
<evidence type="ECO:0000256" key="1">
    <source>
        <dbReference type="SAM" id="MobiDB-lite"/>
    </source>
</evidence>
<dbReference type="KEGG" id="cput:CONPUDRAFT_83800"/>
<feature type="region of interest" description="Disordered" evidence="1">
    <location>
        <begin position="174"/>
        <end position="262"/>
    </location>
</feature>
<feature type="compositionally biased region" description="Basic and acidic residues" evidence="1">
    <location>
        <begin position="104"/>
        <end position="124"/>
    </location>
</feature>
<dbReference type="EMBL" id="JH711582">
    <property type="protein sequence ID" value="EIW78368.1"/>
    <property type="molecule type" value="Genomic_DNA"/>
</dbReference>
<feature type="region of interest" description="Disordered" evidence="1">
    <location>
        <begin position="1"/>
        <end position="47"/>
    </location>
</feature>
<dbReference type="RefSeq" id="XP_007771416.1">
    <property type="nucleotide sequence ID" value="XM_007773226.1"/>
</dbReference>
<proteinExistence type="predicted"/>
<protein>
    <submittedName>
        <fullName evidence="2">Uncharacterized protein</fullName>
    </submittedName>
</protein>
<feature type="region of interest" description="Disordered" evidence="1">
    <location>
        <begin position="99"/>
        <end position="124"/>
    </location>
</feature>
<evidence type="ECO:0000313" key="3">
    <source>
        <dbReference type="Proteomes" id="UP000053558"/>
    </source>
</evidence>
<accession>A0A5M3MGK1</accession>
<keyword evidence="3" id="KW-1185">Reference proteome</keyword>
<comment type="caution">
    <text evidence="2">The sequence shown here is derived from an EMBL/GenBank/DDBJ whole genome shotgun (WGS) entry which is preliminary data.</text>
</comment>
<sequence length="515" mass="54038">MEGPGGGGGGGTQPVLTLDHHHTGWSPTGTRHVHGHAHGYDTSMGTSSAVGDEWVSIESMDVDDMPPGDMRSMPEYDVEHRVHDAYGHGHGYGREMPSHLGHGQGKEKERKGRNFMETFSPERLRYSVQADKENASGGNLRHSGRGLGLSADGRAVLARANTSRVGRELRNTMYEEEQQGGFAGAGTGKRGETGVAKPRSRGRAHTDYDPHHAKRGAPYDHARTHTTHGGGQPPTPSIGGNVPTPMSPPGTSSSTRDGAGSGLLGAPVGEVRGWFASLFHWRSHSFTLGSIGSPLATRVEAIRVLHTLGADVRPDAHSDALSATGILRCAVGDVRFRAEVIERGGPGNETPSAASTTYYTPSGGIAYAPTPMPVPTPMPTPNANYSMSTTPLIAQSPTHATYTPGPTPTPSLNASAAAFTPALGQRAGASLAKVLADDTHMCALVLVHEKGPVSGFRTVCKRLREEWTLAPHNYGHGVSSPEASAGSQRVSVVSPTFSPGGGFAEQQGAARRVLV</sequence>
<reference evidence="3" key="1">
    <citation type="journal article" date="2012" name="Science">
        <title>The Paleozoic origin of enzymatic lignin decomposition reconstructed from 31 fungal genomes.</title>
        <authorList>
            <person name="Floudas D."/>
            <person name="Binder M."/>
            <person name="Riley R."/>
            <person name="Barry K."/>
            <person name="Blanchette R.A."/>
            <person name="Henrissat B."/>
            <person name="Martinez A.T."/>
            <person name="Otillar R."/>
            <person name="Spatafora J.W."/>
            <person name="Yadav J.S."/>
            <person name="Aerts A."/>
            <person name="Benoit I."/>
            <person name="Boyd A."/>
            <person name="Carlson A."/>
            <person name="Copeland A."/>
            <person name="Coutinho P.M."/>
            <person name="de Vries R.P."/>
            <person name="Ferreira P."/>
            <person name="Findley K."/>
            <person name="Foster B."/>
            <person name="Gaskell J."/>
            <person name="Glotzer D."/>
            <person name="Gorecki P."/>
            <person name="Heitman J."/>
            <person name="Hesse C."/>
            <person name="Hori C."/>
            <person name="Igarashi K."/>
            <person name="Jurgens J.A."/>
            <person name="Kallen N."/>
            <person name="Kersten P."/>
            <person name="Kohler A."/>
            <person name="Kuees U."/>
            <person name="Kumar T.K.A."/>
            <person name="Kuo A."/>
            <person name="LaButti K."/>
            <person name="Larrondo L.F."/>
            <person name="Lindquist E."/>
            <person name="Ling A."/>
            <person name="Lombard V."/>
            <person name="Lucas S."/>
            <person name="Lundell T."/>
            <person name="Martin R."/>
            <person name="McLaughlin D.J."/>
            <person name="Morgenstern I."/>
            <person name="Morin E."/>
            <person name="Murat C."/>
            <person name="Nagy L.G."/>
            <person name="Nolan M."/>
            <person name="Ohm R.A."/>
            <person name="Patyshakuliyeva A."/>
            <person name="Rokas A."/>
            <person name="Ruiz-Duenas F.J."/>
            <person name="Sabat G."/>
            <person name="Salamov A."/>
            <person name="Samejima M."/>
            <person name="Schmutz J."/>
            <person name="Slot J.C."/>
            <person name="St John F."/>
            <person name="Stenlid J."/>
            <person name="Sun H."/>
            <person name="Sun S."/>
            <person name="Syed K."/>
            <person name="Tsang A."/>
            <person name="Wiebenga A."/>
            <person name="Young D."/>
            <person name="Pisabarro A."/>
            <person name="Eastwood D.C."/>
            <person name="Martin F."/>
            <person name="Cullen D."/>
            <person name="Grigoriev I.V."/>
            <person name="Hibbett D.S."/>
        </authorList>
    </citation>
    <scope>NUCLEOTIDE SEQUENCE [LARGE SCALE GENOMIC DNA]</scope>
    <source>
        <strain evidence="3">RWD-64-598 SS2</strain>
    </source>
</reference>